<keyword evidence="1" id="KW-0805">Transcription regulation</keyword>
<dbReference type="KEGG" id="bpor:BPO_2265"/>
<dbReference type="Proteomes" id="UP001432059">
    <property type="component" value="Chromosome"/>
</dbReference>
<dbReference type="InterPro" id="IPR002577">
    <property type="entry name" value="HTH_HxlR"/>
</dbReference>
<keyword evidence="2" id="KW-0238">DNA-binding</keyword>
<evidence type="ECO:0000256" key="2">
    <source>
        <dbReference type="ARBA" id="ARBA00023125"/>
    </source>
</evidence>
<protein>
    <submittedName>
        <fullName evidence="5">Transcriptional regulator</fullName>
    </submittedName>
</protein>
<accession>A0AAU0F3E8</accession>
<keyword evidence="6" id="KW-1185">Reference proteome</keyword>
<name>A0AAU0F3E8_9FLAO</name>
<evidence type="ECO:0000313" key="5">
    <source>
        <dbReference type="EMBL" id="WOC52912.1"/>
    </source>
</evidence>
<evidence type="ECO:0000256" key="3">
    <source>
        <dbReference type="ARBA" id="ARBA00023163"/>
    </source>
</evidence>
<sequence>MDIFGDKWSLLIIRDLMRNRVCSYGDFLKSGEKIATNILATRLQDLEEDGIIAKEKHPDYKVKMVYSLTPKGIDLLPILVETYLWAEKYYGTPSDEKARLVGVNADKEAFITEAKRFLSAKE</sequence>
<dbReference type="PROSITE" id="PS51118">
    <property type="entry name" value="HTH_HXLR"/>
    <property type="match status" value="1"/>
</dbReference>
<proteinExistence type="predicted"/>
<evidence type="ECO:0000256" key="1">
    <source>
        <dbReference type="ARBA" id="ARBA00023015"/>
    </source>
</evidence>
<organism evidence="5 6">
    <name type="scientific">Bergeyella porcorum</name>
    <dbReference type="NCBI Taxonomy" id="1735111"/>
    <lineage>
        <taxon>Bacteria</taxon>
        <taxon>Pseudomonadati</taxon>
        <taxon>Bacteroidota</taxon>
        <taxon>Flavobacteriia</taxon>
        <taxon>Flavobacteriales</taxon>
        <taxon>Weeksellaceae</taxon>
        <taxon>Bergeyella</taxon>
    </lineage>
</organism>
<dbReference type="Pfam" id="PF01638">
    <property type="entry name" value="HxlR"/>
    <property type="match status" value="1"/>
</dbReference>
<dbReference type="SUPFAM" id="SSF46785">
    <property type="entry name" value="Winged helix' DNA-binding domain"/>
    <property type="match status" value="1"/>
</dbReference>
<dbReference type="EMBL" id="CP136426">
    <property type="protein sequence ID" value="WOC52912.1"/>
    <property type="molecule type" value="Genomic_DNA"/>
</dbReference>
<dbReference type="GO" id="GO:0003677">
    <property type="term" value="F:DNA binding"/>
    <property type="evidence" value="ECO:0007669"/>
    <property type="project" value="UniProtKB-KW"/>
</dbReference>
<gene>
    <name evidence="5" type="ORF">BPO_2265</name>
</gene>
<evidence type="ECO:0000313" key="6">
    <source>
        <dbReference type="Proteomes" id="UP001432059"/>
    </source>
</evidence>
<evidence type="ECO:0000259" key="4">
    <source>
        <dbReference type="PROSITE" id="PS51118"/>
    </source>
</evidence>
<dbReference type="Gene3D" id="1.10.10.10">
    <property type="entry name" value="Winged helix-like DNA-binding domain superfamily/Winged helix DNA-binding domain"/>
    <property type="match status" value="1"/>
</dbReference>
<feature type="domain" description="HTH hxlR-type" evidence="4">
    <location>
        <begin position="1"/>
        <end position="94"/>
    </location>
</feature>
<dbReference type="PANTHER" id="PTHR33204">
    <property type="entry name" value="TRANSCRIPTIONAL REGULATOR, MARR FAMILY"/>
    <property type="match status" value="1"/>
</dbReference>
<dbReference type="AlphaFoldDB" id="A0AAU0F3E8"/>
<reference evidence="5" key="1">
    <citation type="submission" date="2023-10" db="EMBL/GenBank/DDBJ databases">
        <title>Characterization and whole genome sequencing of a novel strain of Bergeyella porcorum QD2021 isolated from pig.</title>
        <authorList>
            <person name="Liu G."/>
            <person name="Chen C."/>
            <person name="Han X."/>
        </authorList>
    </citation>
    <scope>NUCLEOTIDE SEQUENCE</scope>
    <source>
        <strain evidence="5">QD2021</strain>
    </source>
</reference>
<dbReference type="PANTHER" id="PTHR33204:SF18">
    <property type="entry name" value="TRANSCRIPTIONAL REGULATORY PROTEIN"/>
    <property type="match status" value="1"/>
</dbReference>
<dbReference type="InterPro" id="IPR036390">
    <property type="entry name" value="WH_DNA-bd_sf"/>
</dbReference>
<keyword evidence="3" id="KW-0804">Transcription</keyword>
<dbReference type="InterPro" id="IPR036388">
    <property type="entry name" value="WH-like_DNA-bd_sf"/>
</dbReference>